<feature type="compositionally biased region" description="Basic and acidic residues" evidence="16">
    <location>
        <begin position="39"/>
        <end position="50"/>
    </location>
</feature>
<dbReference type="Pfam" id="PF18011">
    <property type="entry name" value="Catalase_C"/>
    <property type="match status" value="1"/>
</dbReference>
<dbReference type="RefSeq" id="WP_036648852.1">
    <property type="nucleotide sequence ID" value="NZ_BAVZ01000006.1"/>
</dbReference>
<dbReference type="InterPro" id="IPR018028">
    <property type="entry name" value="Catalase"/>
</dbReference>
<dbReference type="GO" id="GO:0005829">
    <property type="term" value="C:cytosol"/>
    <property type="evidence" value="ECO:0007669"/>
    <property type="project" value="TreeGrafter"/>
</dbReference>
<feature type="compositionally biased region" description="Basic and acidic residues" evidence="16">
    <location>
        <begin position="1"/>
        <end position="28"/>
    </location>
</feature>
<comment type="function">
    <text evidence="10">Decomposes hydrogen peroxide into water and oxygen; serves to protect cells from the toxic effects of hydrogen peroxide.</text>
</comment>
<evidence type="ECO:0000256" key="5">
    <source>
        <dbReference type="ARBA" id="ARBA00022617"/>
    </source>
</evidence>
<dbReference type="PANTHER" id="PTHR42821">
    <property type="entry name" value="CATALASE"/>
    <property type="match status" value="1"/>
</dbReference>
<dbReference type="Gene3D" id="1.20.1370.20">
    <property type="match status" value="1"/>
</dbReference>
<dbReference type="InterPro" id="IPR029062">
    <property type="entry name" value="Class_I_gatase-like"/>
</dbReference>
<keyword evidence="4 10" id="KW-0575">Peroxidase</keyword>
<dbReference type="PROSITE" id="PS00438">
    <property type="entry name" value="CATALASE_2"/>
    <property type="match status" value="1"/>
</dbReference>
<feature type="binding site" evidence="13">
    <location>
        <position position="116"/>
    </location>
    <ligand>
        <name>heme</name>
        <dbReference type="ChEBI" id="CHEBI:30413"/>
    </ligand>
</feature>
<keyword evidence="5 10" id="KW-0349">Heme</keyword>
<dbReference type="InterPro" id="IPR041399">
    <property type="entry name" value="Catalase_large_C"/>
</dbReference>
<dbReference type="InterPro" id="IPR043156">
    <property type="entry name" value="Catalase_clade2_helical"/>
</dbReference>
<dbReference type="eggNOG" id="COG0753">
    <property type="taxonomic scope" value="Bacteria"/>
</dbReference>
<evidence type="ECO:0000256" key="12">
    <source>
        <dbReference type="PIRSR" id="PIRSR038927-2"/>
    </source>
</evidence>
<dbReference type="InterPro" id="IPR002226">
    <property type="entry name" value="Catalase_haem_BS"/>
</dbReference>
<dbReference type="InterPro" id="IPR011614">
    <property type="entry name" value="Catalase_core"/>
</dbReference>
<dbReference type="STRING" id="1236976.JCM16418_2542"/>
<feature type="binding site" description="axial binding residue" evidence="12">
    <location>
        <position position="366"/>
    </location>
    <ligand>
        <name>heme</name>
        <dbReference type="ChEBI" id="CHEBI:30413"/>
    </ligand>
    <ligandPart>
        <name>Fe</name>
        <dbReference type="ChEBI" id="CHEBI:18248"/>
    </ligandPart>
</feature>
<protein>
    <recommendedName>
        <fullName evidence="3 10">Catalase</fullName>
        <ecNumber evidence="3 10">1.11.1.6</ecNumber>
    </recommendedName>
</protein>
<evidence type="ECO:0000256" key="10">
    <source>
        <dbReference type="PIRNR" id="PIRNR038927"/>
    </source>
</evidence>
<dbReference type="InterPro" id="IPR010582">
    <property type="entry name" value="Catalase_immune_responsive"/>
</dbReference>
<dbReference type="GO" id="GO:0046872">
    <property type="term" value="F:metal ion binding"/>
    <property type="evidence" value="ECO:0007669"/>
    <property type="project" value="UniProtKB-KW"/>
</dbReference>
<evidence type="ECO:0000259" key="17">
    <source>
        <dbReference type="SMART" id="SM01060"/>
    </source>
</evidence>
<dbReference type="GO" id="GO:0004096">
    <property type="term" value="F:catalase activity"/>
    <property type="evidence" value="ECO:0007669"/>
    <property type="project" value="UniProtKB-UniRule"/>
</dbReference>
<dbReference type="Gene3D" id="2.40.180.10">
    <property type="entry name" value="Catalase core domain"/>
    <property type="match status" value="1"/>
</dbReference>
<proteinExistence type="inferred from homology"/>
<dbReference type="EC" id="1.11.1.6" evidence="3 10"/>
<evidence type="ECO:0000256" key="11">
    <source>
        <dbReference type="PIRSR" id="PIRSR038927-1"/>
    </source>
</evidence>
<feature type="active site" evidence="11">
    <location>
        <position position="79"/>
    </location>
</feature>
<evidence type="ECO:0000256" key="3">
    <source>
        <dbReference type="ARBA" id="ARBA00012314"/>
    </source>
</evidence>
<keyword evidence="19" id="KW-1185">Reference proteome</keyword>
<feature type="domain" description="Catalase core" evidence="17">
    <location>
        <begin position="32"/>
        <end position="420"/>
    </location>
</feature>
<evidence type="ECO:0000313" key="19">
    <source>
        <dbReference type="Proteomes" id="UP000019364"/>
    </source>
</evidence>
<dbReference type="OrthoDB" id="9760293at2"/>
<evidence type="ECO:0000313" key="18">
    <source>
        <dbReference type="EMBL" id="GAF08463.1"/>
    </source>
</evidence>
<dbReference type="PROSITE" id="PS51402">
    <property type="entry name" value="CATALASE_3"/>
    <property type="match status" value="1"/>
</dbReference>
<evidence type="ECO:0000256" key="13">
    <source>
        <dbReference type="PIRSR" id="PIRSR038927-3"/>
    </source>
</evidence>
<dbReference type="PRINTS" id="PR00067">
    <property type="entry name" value="CATALASE"/>
</dbReference>
<evidence type="ECO:0000256" key="7">
    <source>
        <dbReference type="ARBA" id="ARBA00023002"/>
    </source>
</evidence>
<evidence type="ECO:0000256" key="9">
    <source>
        <dbReference type="ARBA" id="ARBA00023324"/>
    </source>
</evidence>
<feature type="binding site" evidence="13">
    <location>
        <position position="362"/>
    </location>
    <ligand>
        <name>heme</name>
        <dbReference type="ChEBI" id="CHEBI:30413"/>
    </ligand>
</feature>
<evidence type="ECO:0000256" key="1">
    <source>
        <dbReference type="ARBA" id="ARBA00001971"/>
    </source>
</evidence>
<dbReference type="CDD" id="cd08155">
    <property type="entry name" value="catalase_clade_2"/>
    <property type="match status" value="1"/>
</dbReference>
<comment type="similarity">
    <text evidence="2">Belongs to the catalase family. HPII subfamily.</text>
</comment>
<keyword evidence="6 10" id="KW-0479">Metal-binding</keyword>
<keyword evidence="7 10" id="KW-0560">Oxidoreductase</keyword>
<evidence type="ECO:0000256" key="15">
    <source>
        <dbReference type="RuleBase" id="RU000498"/>
    </source>
</evidence>
<feature type="cross-link" description="3'-histidyl-3-tyrosine (His-Tyr)" evidence="14">
    <location>
        <begin position="343"/>
        <end position="366"/>
    </location>
</feature>
<evidence type="ECO:0000256" key="4">
    <source>
        <dbReference type="ARBA" id="ARBA00022559"/>
    </source>
</evidence>
<dbReference type="SUPFAM" id="SSF56634">
    <property type="entry name" value="Heme-dependent catalase-like"/>
    <property type="match status" value="1"/>
</dbReference>
<organism evidence="18 19">
    <name type="scientific">Paenibacillus pini JCM 16418</name>
    <dbReference type="NCBI Taxonomy" id="1236976"/>
    <lineage>
        <taxon>Bacteria</taxon>
        <taxon>Bacillati</taxon>
        <taxon>Bacillota</taxon>
        <taxon>Bacilli</taxon>
        <taxon>Bacillales</taxon>
        <taxon>Paenibacillaceae</taxon>
        <taxon>Paenibacillus</taxon>
    </lineage>
</organism>
<feature type="active site" evidence="11">
    <location>
        <position position="152"/>
    </location>
</feature>
<dbReference type="InterPro" id="IPR024708">
    <property type="entry name" value="Catalase_AS"/>
</dbReference>
<dbReference type="CDD" id="cd03132">
    <property type="entry name" value="GATase1_catalase"/>
    <property type="match status" value="1"/>
</dbReference>
<dbReference type="EMBL" id="BAVZ01000006">
    <property type="protein sequence ID" value="GAF08463.1"/>
    <property type="molecule type" value="Genomic_DNA"/>
</dbReference>
<dbReference type="AlphaFoldDB" id="W7YL46"/>
<dbReference type="GO" id="GO:0020037">
    <property type="term" value="F:heme binding"/>
    <property type="evidence" value="ECO:0007669"/>
    <property type="project" value="UniProtKB-UniRule"/>
</dbReference>
<reference evidence="18 19" key="1">
    <citation type="journal article" date="2014" name="Genome Announc.">
        <title>Draft Genome Sequence of Paenibacillus pini JCM 16418T, Isolated from the Rhizosphere of Pine Tree.</title>
        <authorList>
            <person name="Yuki M."/>
            <person name="Oshima K."/>
            <person name="Suda W."/>
            <person name="Oshida Y."/>
            <person name="Kitamura K."/>
            <person name="Iida Y."/>
            <person name="Hattori M."/>
            <person name="Ohkuma M."/>
        </authorList>
    </citation>
    <scope>NUCLEOTIDE SEQUENCE [LARGE SCALE GENOMIC DNA]</scope>
    <source>
        <strain evidence="18 19">JCM 16418</strain>
    </source>
</reference>
<evidence type="ECO:0000256" key="2">
    <source>
        <dbReference type="ARBA" id="ARBA00010660"/>
    </source>
</evidence>
<dbReference type="InterPro" id="IPR024712">
    <property type="entry name" value="Catalase_clade2"/>
</dbReference>
<evidence type="ECO:0000256" key="6">
    <source>
        <dbReference type="ARBA" id="ARBA00022723"/>
    </source>
</evidence>
<dbReference type="Pfam" id="PF06628">
    <property type="entry name" value="Catalase-rel"/>
    <property type="match status" value="1"/>
</dbReference>
<comment type="caution">
    <text evidence="18">The sequence shown here is derived from an EMBL/GenBank/DDBJ whole genome shotgun (WGS) entry which is preliminary data.</text>
</comment>
<evidence type="ECO:0000256" key="8">
    <source>
        <dbReference type="ARBA" id="ARBA00023004"/>
    </source>
</evidence>
<dbReference type="SMART" id="SM01060">
    <property type="entry name" value="Catalase"/>
    <property type="match status" value="1"/>
</dbReference>
<feature type="binding site" evidence="13">
    <location>
        <position position="373"/>
    </location>
    <ligand>
        <name>heme</name>
        <dbReference type="ChEBI" id="CHEBI:30413"/>
    </ligand>
</feature>
<dbReference type="PROSITE" id="PS00437">
    <property type="entry name" value="CATALASE_1"/>
    <property type="match status" value="1"/>
</dbReference>
<dbReference type="PIRSF" id="PIRSF038927">
    <property type="entry name" value="Catalase_clade2"/>
    <property type="match status" value="1"/>
</dbReference>
<comment type="catalytic activity">
    <reaction evidence="10 15">
        <text>2 H2O2 = O2 + 2 H2O</text>
        <dbReference type="Rhea" id="RHEA:20309"/>
        <dbReference type="ChEBI" id="CHEBI:15377"/>
        <dbReference type="ChEBI" id="CHEBI:15379"/>
        <dbReference type="ChEBI" id="CHEBI:16240"/>
        <dbReference type="EC" id="1.11.1.6"/>
    </reaction>
</comment>
<dbReference type="GO" id="GO:0042744">
    <property type="term" value="P:hydrogen peroxide catabolic process"/>
    <property type="evidence" value="ECO:0007669"/>
    <property type="project" value="UniProtKB-UniRule"/>
</dbReference>
<evidence type="ECO:0000256" key="16">
    <source>
        <dbReference type="SAM" id="MobiDB-lite"/>
    </source>
</evidence>
<accession>W7YL46</accession>
<feature type="binding site" evidence="13">
    <location>
        <position position="76"/>
    </location>
    <ligand>
        <name>heme</name>
        <dbReference type="ChEBI" id="CHEBI:30413"/>
    </ligand>
</feature>
<dbReference type="Gene3D" id="3.40.50.880">
    <property type="match status" value="1"/>
</dbReference>
<name>W7YL46_9BACL</name>
<sequence>MSKDQEPKHINPSTKDEQLEQYRVDNNGEKMTTNQGLRVSDDEHSLKAGDRGPTLLEDFHFREKMTHFDHERIPERIVHARGYGAHGTFKLYESMSEFTSANFLQDPAKETPVFVRFSTVAGSRGSADTVRDARGFATKFYTEEGNFDLVGNNIPVFFIQDAIKFPDLVHSFKPEPHNEMPQASTAHDTNWDFMANNTESAHMVMWTMSDRAIPRSYRMMEGFGVHTFRFVNAQGVAHFVKFHWKPVLGVHSLVWDEAQKIAGKDPDFHRRDLYDAIEAGNYPEYEFGVQMIKEDEEFNFDFDILDPTKLWPEELVPVKRIGKMTLNRNVDNVFAETEQVAFHVGHVVPGIDFSNDPLLQGRLFSYTDTQLSRLGGPNFHQIPINKSVAPVHNNQRDGMHQMSIDRGQVSYHKNSLANNDPQTSTAEEGGYVHYEEKVEGRKVRARSDSFKDHYSQAVMFWNSMSPVEKEHITKAFQFEVGKVKDKSVQQQVVDMFSNVDQHLAEQIALAVGAKAPAGPGPERPTGVTILSPALSMENTVKSPATLKLAVLAGNGFNAVELNEVLQAAKEAGVTPEIISEHLGMIKGSDGSELEVGQTLLTSDSVLYDAIYVAGGQASVDQLAKMKESANFVRDAYNHYKTVAVGKEALNLLAGAGIQPMKPVANPGNLVEPAVDTGLVINDENKQDSNFSQQVIAAVGMQRHWGRQV</sequence>
<comment type="cofactor">
    <cofactor evidence="1 10 12">
        <name>heme</name>
        <dbReference type="ChEBI" id="CHEBI:30413"/>
    </cofactor>
</comment>
<evidence type="ECO:0000256" key="14">
    <source>
        <dbReference type="PIRSR" id="PIRSR038927-4"/>
    </source>
</evidence>
<dbReference type="FunFam" id="2.40.180.10:FF:000003">
    <property type="entry name" value="Catalase"/>
    <property type="match status" value="1"/>
</dbReference>
<dbReference type="InterPro" id="IPR020835">
    <property type="entry name" value="Catalase_sf"/>
</dbReference>
<keyword evidence="8 10" id="KW-0408">Iron</keyword>
<dbReference type="PANTHER" id="PTHR42821:SF1">
    <property type="entry name" value="CATALASE-B"/>
    <property type="match status" value="1"/>
</dbReference>
<dbReference type="Pfam" id="PF00199">
    <property type="entry name" value="Catalase"/>
    <property type="match status" value="1"/>
</dbReference>
<gene>
    <name evidence="18" type="ORF">JCM16418_2542</name>
</gene>
<dbReference type="SUPFAM" id="SSF52317">
    <property type="entry name" value="Class I glutamine amidotransferase-like"/>
    <property type="match status" value="1"/>
</dbReference>
<keyword evidence="9 10" id="KW-0376">Hydrogen peroxide</keyword>
<feature type="binding site" evidence="13">
    <location>
        <position position="165"/>
    </location>
    <ligand>
        <name>heme</name>
        <dbReference type="ChEBI" id="CHEBI:30413"/>
    </ligand>
</feature>
<dbReference type="Proteomes" id="UP000019364">
    <property type="component" value="Unassembled WGS sequence"/>
</dbReference>
<dbReference type="GO" id="GO:0006979">
    <property type="term" value="P:response to oxidative stress"/>
    <property type="evidence" value="ECO:0007669"/>
    <property type="project" value="InterPro"/>
</dbReference>
<feature type="region of interest" description="Disordered" evidence="16">
    <location>
        <begin position="1"/>
        <end position="51"/>
    </location>
</feature>